<reference evidence="2" key="1">
    <citation type="submission" date="2023-10" db="EMBL/GenBank/DDBJ databases">
        <authorList>
            <person name="Chen Y."/>
            <person name="Shah S."/>
            <person name="Dougan E. K."/>
            <person name="Thang M."/>
            <person name="Chan C."/>
        </authorList>
    </citation>
    <scope>NUCLEOTIDE SEQUENCE [LARGE SCALE GENOMIC DNA]</scope>
</reference>
<keyword evidence="3" id="KW-1185">Reference proteome</keyword>
<evidence type="ECO:0000313" key="2">
    <source>
        <dbReference type="EMBL" id="CAK0884347.1"/>
    </source>
</evidence>
<accession>A0ABN9WDE2</accession>
<feature type="region of interest" description="Disordered" evidence="1">
    <location>
        <begin position="82"/>
        <end position="113"/>
    </location>
</feature>
<dbReference type="EMBL" id="CAUYUJ010018534">
    <property type="protein sequence ID" value="CAK0884347.1"/>
    <property type="molecule type" value="Genomic_DNA"/>
</dbReference>
<evidence type="ECO:0000256" key="1">
    <source>
        <dbReference type="SAM" id="MobiDB-lite"/>
    </source>
</evidence>
<feature type="region of interest" description="Disordered" evidence="1">
    <location>
        <begin position="1"/>
        <end position="54"/>
    </location>
</feature>
<organism evidence="2 3">
    <name type="scientific">Prorocentrum cordatum</name>
    <dbReference type="NCBI Taxonomy" id="2364126"/>
    <lineage>
        <taxon>Eukaryota</taxon>
        <taxon>Sar</taxon>
        <taxon>Alveolata</taxon>
        <taxon>Dinophyceae</taxon>
        <taxon>Prorocentrales</taxon>
        <taxon>Prorocentraceae</taxon>
        <taxon>Prorocentrum</taxon>
    </lineage>
</organism>
<name>A0ABN9WDE2_9DINO</name>
<protein>
    <submittedName>
        <fullName evidence="2">Uncharacterized protein</fullName>
    </submittedName>
</protein>
<evidence type="ECO:0000313" key="3">
    <source>
        <dbReference type="Proteomes" id="UP001189429"/>
    </source>
</evidence>
<comment type="caution">
    <text evidence="2">The sequence shown here is derived from an EMBL/GenBank/DDBJ whole genome shotgun (WGS) entry which is preliminary data.</text>
</comment>
<sequence length="113" mass="11960">EEAEKEEPPGGSLDCYPRRGPPYLPLAKGDLSARSRNNAQRDSPLTVNFGSEHLPARLGQPGEAQGARRAVPAHCPHLLGGLPCRRPRHSAQRGAGSCGAGGAEELPSDLRHL</sequence>
<feature type="compositionally biased region" description="Polar residues" evidence="1">
    <location>
        <begin position="34"/>
        <end position="49"/>
    </location>
</feature>
<gene>
    <name evidence="2" type="ORF">PCOR1329_LOCUS66316</name>
</gene>
<dbReference type="Proteomes" id="UP001189429">
    <property type="component" value="Unassembled WGS sequence"/>
</dbReference>
<feature type="non-terminal residue" evidence="2">
    <location>
        <position position="1"/>
    </location>
</feature>
<proteinExistence type="predicted"/>